<protein>
    <submittedName>
        <fullName evidence="1">Uncharacterized protein</fullName>
    </submittedName>
</protein>
<organism evidence="1 2">
    <name type="scientific">Portunus trituberculatus</name>
    <name type="common">Swimming crab</name>
    <name type="synonym">Neptunus trituberculatus</name>
    <dbReference type="NCBI Taxonomy" id="210409"/>
    <lineage>
        <taxon>Eukaryota</taxon>
        <taxon>Metazoa</taxon>
        <taxon>Ecdysozoa</taxon>
        <taxon>Arthropoda</taxon>
        <taxon>Crustacea</taxon>
        <taxon>Multicrustacea</taxon>
        <taxon>Malacostraca</taxon>
        <taxon>Eumalacostraca</taxon>
        <taxon>Eucarida</taxon>
        <taxon>Decapoda</taxon>
        <taxon>Pleocyemata</taxon>
        <taxon>Brachyura</taxon>
        <taxon>Eubrachyura</taxon>
        <taxon>Portunoidea</taxon>
        <taxon>Portunidae</taxon>
        <taxon>Portuninae</taxon>
        <taxon>Portunus</taxon>
    </lineage>
</organism>
<dbReference type="Proteomes" id="UP000324222">
    <property type="component" value="Unassembled WGS sequence"/>
</dbReference>
<evidence type="ECO:0000313" key="2">
    <source>
        <dbReference type="Proteomes" id="UP000324222"/>
    </source>
</evidence>
<keyword evidence="2" id="KW-1185">Reference proteome</keyword>
<sequence>MGLRRGSLQLSSFWKQPASLLRPPDMHNGRSSAVDRETGQCEVVQGSAGQAAWIWRPPRGAEIHPAQHRGGLRGPGGSPTPVTVIVSRGRGLAVSECLGAVRVIQPVPALPTPHSYARPPNANAVFILGLARFVQYQNAEDKIAQCKGTPELVSVTLEETSTKAKKTCTV</sequence>
<comment type="caution">
    <text evidence="1">The sequence shown here is derived from an EMBL/GenBank/DDBJ whole genome shotgun (WGS) entry which is preliminary data.</text>
</comment>
<name>A0A5B7CGL9_PORTR</name>
<gene>
    <name evidence="1" type="ORF">E2C01_000180</name>
</gene>
<accession>A0A5B7CGL9</accession>
<evidence type="ECO:0000313" key="1">
    <source>
        <dbReference type="EMBL" id="MPC07616.1"/>
    </source>
</evidence>
<reference evidence="1 2" key="1">
    <citation type="submission" date="2019-05" db="EMBL/GenBank/DDBJ databases">
        <title>Another draft genome of Portunus trituberculatus and its Hox gene families provides insights of decapod evolution.</title>
        <authorList>
            <person name="Jeong J.-H."/>
            <person name="Song I."/>
            <person name="Kim S."/>
            <person name="Choi T."/>
            <person name="Kim D."/>
            <person name="Ryu S."/>
            <person name="Kim W."/>
        </authorList>
    </citation>
    <scope>NUCLEOTIDE SEQUENCE [LARGE SCALE GENOMIC DNA]</scope>
    <source>
        <tissue evidence="1">Muscle</tissue>
    </source>
</reference>
<proteinExistence type="predicted"/>
<dbReference type="EMBL" id="VSRR010000004">
    <property type="protein sequence ID" value="MPC07616.1"/>
    <property type="molecule type" value="Genomic_DNA"/>
</dbReference>
<dbReference type="AlphaFoldDB" id="A0A5B7CGL9"/>